<dbReference type="Gene3D" id="1.25.40.10">
    <property type="entry name" value="Tetratricopeptide repeat domain"/>
    <property type="match status" value="1"/>
</dbReference>
<reference evidence="4" key="1">
    <citation type="submission" date="2020-02" db="EMBL/GenBank/DDBJ databases">
        <authorList>
            <person name="Scholz U."/>
            <person name="Mascher M."/>
            <person name="Fiebig A."/>
        </authorList>
    </citation>
    <scope>NUCLEOTIDE SEQUENCE</scope>
</reference>
<evidence type="ECO:0000256" key="1">
    <source>
        <dbReference type="ARBA" id="ARBA00022737"/>
    </source>
</evidence>
<dbReference type="InterPro" id="IPR044795">
    <property type="entry name" value="THA8L-like"/>
</dbReference>
<dbReference type="PROSITE" id="PS51375">
    <property type="entry name" value="PPR"/>
    <property type="match status" value="1"/>
</dbReference>
<protein>
    <submittedName>
        <fullName evidence="4">Uncharacterized protein</fullName>
    </submittedName>
</protein>
<sequence>MRVTTRWEATARLSMLWRRIAAAVKRGGGGGGVRGFVTENGGGGHRGAAAASSPSLSIWRRKKEMGKEGLFVVHELKRLQKSRGFGGARLEAFVKSHVCRLLRSDLLAVLAELQRQNLVPLSLKIYEVVRKEIWYRPDMFFYRDMLVMLARNGDAEAAKRVWGDSRKEEVLFDQHTYGDLVRAFCDGGLPDLGMEFYGEMRRSPDPPLSLPFRVILKGLLRHPELRTKVKDDFLVLFPGMVVCDPPEHGGDDDDDDDRRREDLF</sequence>
<organism evidence="4 5">
    <name type="scientific">Spirodela intermedia</name>
    <name type="common">Intermediate duckweed</name>
    <dbReference type="NCBI Taxonomy" id="51605"/>
    <lineage>
        <taxon>Eukaryota</taxon>
        <taxon>Viridiplantae</taxon>
        <taxon>Streptophyta</taxon>
        <taxon>Embryophyta</taxon>
        <taxon>Tracheophyta</taxon>
        <taxon>Spermatophyta</taxon>
        <taxon>Magnoliopsida</taxon>
        <taxon>Liliopsida</taxon>
        <taxon>Araceae</taxon>
        <taxon>Lemnoideae</taxon>
        <taxon>Spirodela</taxon>
    </lineage>
</organism>
<dbReference type="InterPro" id="IPR011990">
    <property type="entry name" value="TPR-like_helical_dom_sf"/>
</dbReference>
<name>A0A7I8KLN9_SPIIN</name>
<evidence type="ECO:0000313" key="5">
    <source>
        <dbReference type="Proteomes" id="UP000663760"/>
    </source>
</evidence>
<evidence type="ECO:0000256" key="3">
    <source>
        <dbReference type="SAM" id="MobiDB-lite"/>
    </source>
</evidence>
<dbReference type="OrthoDB" id="411857at2759"/>
<proteinExistence type="predicted"/>
<evidence type="ECO:0000256" key="2">
    <source>
        <dbReference type="PROSITE-ProRule" id="PRU00708"/>
    </source>
</evidence>
<evidence type="ECO:0000313" key="4">
    <source>
        <dbReference type="EMBL" id="CAA7398216.1"/>
    </source>
</evidence>
<gene>
    <name evidence="4" type="ORF">SI8410_06008881</name>
</gene>
<keyword evidence="5" id="KW-1185">Reference proteome</keyword>
<feature type="region of interest" description="Disordered" evidence="3">
    <location>
        <begin position="245"/>
        <end position="264"/>
    </location>
</feature>
<dbReference type="InterPro" id="IPR002885">
    <property type="entry name" value="PPR_rpt"/>
</dbReference>
<accession>A0A7I8KLN9</accession>
<dbReference type="PANTHER" id="PTHR46870:SF1">
    <property type="entry name" value="OS03G0297700 PROTEIN"/>
    <property type="match status" value="1"/>
</dbReference>
<dbReference type="AlphaFoldDB" id="A0A7I8KLN9"/>
<dbReference type="Proteomes" id="UP000663760">
    <property type="component" value="Chromosome 6"/>
</dbReference>
<feature type="repeat" description="PPR" evidence="2">
    <location>
        <begin position="173"/>
        <end position="207"/>
    </location>
</feature>
<dbReference type="PANTHER" id="PTHR46870">
    <property type="entry name" value="PROTEIN THYLAKOID ASSEMBLY 8-LIKE, CHLOROPLASTIC"/>
    <property type="match status" value="1"/>
</dbReference>
<keyword evidence="1" id="KW-0677">Repeat</keyword>
<dbReference type="EMBL" id="LR746269">
    <property type="protein sequence ID" value="CAA7398216.1"/>
    <property type="molecule type" value="Genomic_DNA"/>
</dbReference>